<proteinExistence type="predicted"/>
<reference evidence="2" key="3">
    <citation type="submission" date="2017-01" db="EMBL/GenBank/DDBJ databases">
        <authorList>
            <person name="Mah S.A."/>
            <person name="Swanson W.J."/>
            <person name="Moy G.W."/>
            <person name="Vacquier V.D."/>
        </authorList>
    </citation>
    <scope>NUCLEOTIDE SEQUENCE [LARGE SCALE GENOMIC DNA]</scope>
    <source>
        <strain evidence="2">MT1</strain>
    </source>
</reference>
<dbReference type="Proteomes" id="UP000460142">
    <property type="component" value="Unassembled WGS sequence"/>
</dbReference>
<reference evidence="3 5" key="1">
    <citation type="submission" date="2016-10" db="EMBL/GenBank/DDBJ databases">
        <authorList>
            <person name="de Groot N.N."/>
        </authorList>
    </citation>
    <scope>NUCLEOTIDE SEQUENCE [LARGE SCALE GENOMIC DNA]</scope>
    <source>
        <strain evidence="3 5">BS3776</strain>
    </source>
</reference>
<evidence type="ECO:0000313" key="2">
    <source>
        <dbReference type="EMBL" id="OLU04365.1"/>
    </source>
</evidence>
<dbReference type="Proteomes" id="UP000198549">
    <property type="component" value="Chromosome I"/>
</dbReference>
<organism evidence="3 5">
    <name type="scientific">Pseudomonas reinekei</name>
    <dbReference type="NCBI Taxonomy" id="395598"/>
    <lineage>
        <taxon>Bacteria</taxon>
        <taxon>Pseudomonadati</taxon>
        <taxon>Pseudomonadota</taxon>
        <taxon>Gammaproteobacteria</taxon>
        <taxon>Pseudomonadales</taxon>
        <taxon>Pseudomonadaceae</taxon>
        <taxon>Pseudomonas</taxon>
    </lineage>
</organism>
<accession>A0A1H0IVM9</accession>
<gene>
    <name evidence="2" type="ORF">BVK86_09025</name>
    <name evidence="1" type="ORF">F7R15_07045</name>
    <name evidence="3" type="ORF">SAMN04490202_0645</name>
</gene>
<evidence type="ECO:0000313" key="6">
    <source>
        <dbReference type="Proteomes" id="UP000460142"/>
    </source>
</evidence>
<evidence type="ECO:0000313" key="3">
    <source>
        <dbReference type="EMBL" id="SDO35111.1"/>
    </source>
</evidence>
<evidence type="ECO:0000313" key="1">
    <source>
        <dbReference type="EMBL" id="KAB0486635.1"/>
    </source>
</evidence>
<dbReference type="Proteomes" id="UP000186756">
    <property type="component" value="Unassembled WGS sequence"/>
</dbReference>
<dbReference type="RefSeq" id="WP_075946087.1">
    <property type="nucleotide sequence ID" value="NZ_LT629709.1"/>
</dbReference>
<dbReference type="EMBL" id="MSTQ01000004">
    <property type="protein sequence ID" value="OLU04365.1"/>
    <property type="molecule type" value="Genomic_DNA"/>
</dbReference>
<protein>
    <submittedName>
        <fullName evidence="3">Uncharacterized protein</fullName>
    </submittedName>
</protein>
<evidence type="ECO:0000313" key="5">
    <source>
        <dbReference type="Proteomes" id="UP000198549"/>
    </source>
</evidence>
<evidence type="ECO:0000313" key="4">
    <source>
        <dbReference type="Proteomes" id="UP000186756"/>
    </source>
</evidence>
<reference evidence="4" key="2">
    <citation type="submission" date="2017-01" db="EMBL/GenBank/DDBJ databases">
        <authorList>
            <person name="Poblete-Castro I."/>
        </authorList>
    </citation>
    <scope>NUCLEOTIDE SEQUENCE [LARGE SCALE GENOMIC DNA]</scope>
    <source>
        <strain evidence="4">DSM 18361 / CCUG 53116 / MT1</strain>
    </source>
</reference>
<keyword evidence="4" id="KW-1185">Reference proteome</keyword>
<dbReference type="EMBL" id="VZPS01000004">
    <property type="protein sequence ID" value="KAB0486635.1"/>
    <property type="molecule type" value="Genomic_DNA"/>
</dbReference>
<reference evidence="1 6" key="4">
    <citation type="submission" date="2019-09" db="EMBL/GenBank/DDBJ databases">
        <title>Draft genome sequences of 48 bacterial type strains from the CCUG.</title>
        <authorList>
            <person name="Tunovic T."/>
            <person name="Pineiro-Iglesias B."/>
            <person name="Unosson C."/>
            <person name="Inganas E."/>
            <person name="Ohlen M."/>
            <person name="Cardew S."/>
            <person name="Jensie-Markopoulos S."/>
            <person name="Salva-Serra F."/>
            <person name="Jaen-Luchoro D."/>
            <person name="Karlsson R."/>
            <person name="Svensson-Stadler L."/>
            <person name="Chun J."/>
            <person name="Moore E."/>
        </authorList>
    </citation>
    <scope>NUCLEOTIDE SEQUENCE [LARGE SCALE GENOMIC DNA]</scope>
    <source>
        <strain evidence="1 6">CCUG 53116</strain>
    </source>
</reference>
<sequence length="110" mass="12484">MSYVHFPQGLFAYEQFPGCVCWNGDYMFWSIIKPGNASLGNEVTTAWGRCEQDHDNHQMTVIVEGGNDPSLIGQSLLFGFEWLDSGHQRTRYWQILPCGKIGRQGTAVKR</sequence>
<dbReference type="AlphaFoldDB" id="A0A1H0IVM9"/>
<dbReference type="EMBL" id="LT629709">
    <property type="protein sequence ID" value="SDO35111.1"/>
    <property type="molecule type" value="Genomic_DNA"/>
</dbReference>
<name>A0A1H0IVM9_PSERE</name>